<dbReference type="EMBL" id="MN740832">
    <property type="protein sequence ID" value="QHU14187.1"/>
    <property type="molecule type" value="Genomic_DNA"/>
</dbReference>
<evidence type="ECO:0000313" key="1">
    <source>
        <dbReference type="EMBL" id="QHU14187.1"/>
    </source>
</evidence>
<accession>A0A6C0KBV4</accession>
<dbReference type="AlphaFoldDB" id="A0A6C0KBV4"/>
<proteinExistence type="predicted"/>
<sequence length="318" mass="37226">MPSKNLKDKYLPIISSKWVNNESYDSLMSVIWQYVDEVLESKDLNPNKNPHFGLKLANDFEKEVYDYLYLLKKGNWIRRRAADENYKLHWLEYEVQFLAFYEVRKRLYGLLDLWITEEFENKKVIKKDGLAGLAQDGQNVHTQAVVNQTNDGITIIRKTVIPKGQNTLDEIINAWITTIPESIELLSPVYEDMQKWGKCRTVIKKGDFEYRKALRGIWAKIKTYEGDIRLELTKRLWEECYESVGMCAQGHLSRLANVLVGFDETIKPPSSSKQYFQEQIANLSRKDLSTEEKIKLATELMDEVELPQDERAPWLEAF</sequence>
<protein>
    <submittedName>
        <fullName evidence="1">Uncharacterized protein</fullName>
    </submittedName>
</protein>
<reference evidence="1" key="1">
    <citation type="journal article" date="2020" name="Nature">
        <title>Giant virus diversity and host interactions through global metagenomics.</title>
        <authorList>
            <person name="Schulz F."/>
            <person name="Roux S."/>
            <person name="Paez-Espino D."/>
            <person name="Jungbluth S."/>
            <person name="Walsh D.A."/>
            <person name="Denef V.J."/>
            <person name="McMahon K.D."/>
            <person name="Konstantinidis K.T."/>
            <person name="Eloe-Fadrosh E.A."/>
            <person name="Kyrpides N.C."/>
            <person name="Woyke T."/>
        </authorList>
    </citation>
    <scope>NUCLEOTIDE SEQUENCE</scope>
    <source>
        <strain evidence="1">GVMAG-S-1101182-85</strain>
    </source>
</reference>
<name>A0A6C0KBV4_9ZZZZ</name>
<organism evidence="1">
    <name type="scientific">viral metagenome</name>
    <dbReference type="NCBI Taxonomy" id="1070528"/>
    <lineage>
        <taxon>unclassified sequences</taxon>
        <taxon>metagenomes</taxon>
        <taxon>organismal metagenomes</taxon>
    </lineage>
</organism>